<dbReference type="VEuPathDB" id="MicrosporidiaDB:M896_011920"/>
<gene>
    <name evidence="4" type="ORF">M896_011920</name>
</gene>
<comment type="caution">
    <text evidence="4">The sequence shown here is derived from an EMBL/GenBank/DDBJ whole genome shotgun (WGS) entry which is preliminary data.</text>
</comment>
<organism evidence="4 5">
    <name type="scientific">Ordospora colligata OC4</name>
    <dbReference type="NCBI Taxonomy" id="1354746"/>
    <lineage>
        <taxon>Eukaryota</taxon>
        <taxon>Fungi</taxon>
        <taxon>Fungi incertae sedis</taxon>
        <taxon>Microsporidia</taxon>
        <taxon>Ordosporidae</taxon>
        <taxon>Ordospora</taxon>
    </lineage>
</organism>
<keyword evidence="3" id="KW-0677">Repeat</keyword>
<evidence type="ECO:0000256" key="3">
    <source>
        <dbReference type="ARBA" id="ARBA00022737"/>
    </source>
</evidence>
<evidence type="ECO:0000256" key="1">
    <source>
        <dbReference type="ARBA" id="ARBA00022468"/>
    </source>
</evidence>
<dbReference type="OrthoDB" id="184583at2759"/>
<keyword evidence="2" id="KW-0433">Leucine-rich repeat</keyword>
<name>A0A0B2UN88_9MICR</name>
<dbReference type="InParanoid" id="A0A0B2UN88"/>
<dbReference type="GO" id="GO:0005634">
    <property type="term" value="C:nucleus"/>
    <property type="evidence" value="ECO:0007669"/>
    <property type="project" value="TreeGrafter"/>
</dbReference>
<evidence type="ECO:0000256" key="2">
    <source>
        <dbReference type="ARBA" id="ARBA00022614"/>
    </source>
</evidence>
<dbReference type="PANTHER" id="PTHR24113:SF12">
    <property type="entry name" value="RAN GTPASE-ACTIVATING PROTEIN 1"/>
    <property type="match status" value="1"/>
</dbReference>
<keyword evidence="5" id="KW-1185">Reference proteome</keyword>
<proteinExistence type="predicted"/>
<reference evidence="4 5" key="1">
    <citation type="journal article" date="2014" name="MBio">
        <title>The Ordospora colligata genome; evolution of extreme reduction in microsporidia and host-to-parasite horizontal gene transfer.</title>
        <authorList>
            <person name="Pombert J.-F."/>
            <person name="Haag K.L."/>
            <person name="Beidas S."/>
            <person name="Ebert D."/>
            <person name="Keeling P.J."/>
        </authorList>
    </citation>
    <scope>NUCLEOTIDE SEQUENCE [LARGE SCALE GENOMIC DNA]</scope>
    <source>
        <strain evidence="4 5">OC4</strain>
    </source>
</reference>
<dbReference type="GO" id="GO:0048471">
    <property type="term" value="C:perinuclear region of cytoplasm"/>
    <property type="evidence" value="ECO:0007669"/>
    <property type="project" value="TreeGrafter"/>
</dbReference>
<dbReference type="InterPro" id="IPR027038">
    <property type="entry name" value="RanGap"/>
</dbReference>
<accession>A0A0B2UN88</accession>
<keyword evidence="1" id="KW-0343">GTPase activation</keyword>
<dbReference type="GO" id="GO:0005096">
    <property type="term" value="F:GTPase activator activity"/>
    <property type="evidence" value="ECO:0007669"/>
    <property type="project" value="UniProtKB-KW"/>
</dbReference>
<dbReference type="RefSeq" id="XP_014564579.1">
    <property type="nucleotide sequence ID" value="XM_014709093.1"/>
</dbReference>
<dbReference type="STRING" id="1354746.A0A0B2UN88"/>
<protein>
    <submittedName>
        <fullName evidence="4">Ran GTPase-activating protein</fullName>
    </submittedName>
</protein>
<dbReference type="EMBL" id="JOKQ01000001">
    <property type="protein sequence ID" value="KHN70537.1"/>
    <property type="molecule type" value="Genomic_DNA"/>
</dbReference>
<sequence>MKFSIADQKKKYAIKEDVADVLKRIEDDIEELVEVDLSGNCFSEEAMEEICKVLANATSLRIINLSSVFLLLGKERLCHNLALLSNMLRKHRIQKIDLSDNAIGSEFPEEFGMFISETKSLVHLKMNNCGLGEIGGNRLGGYMKRIEDKSVLEVVDIAQNRFFVFPKELREALEEFDGIKELRIQYNTIEEKTMLSFLNGLEKHVLEVLDMRDNFLSEEGSKRLGELYCGWDMKELRVGDCMMRNSGVKKFLEEAGKKFVPMHLPGEYTGRIDLVLDLSYNEFEQDAMDALSEFCKINVVKELIVFGNYYEDSSKVIEAVSEHGGKVIVSEGQDDTSDVDEIAESLIEKVAKL</sequence>
<evidence type="ECO:0000313" key="5">
    <source>
        <dbReference type="Proteomes" id="UP000031056"/>
    </source>
</evidence>
<dbReference type="HOGENOM" id="CLU_028747_0_0_1"/>
<dbReference type="InterPro" id="IPR032675">
    <property type="entry name" value="LRR_dom_sf"/>
</dbReference>
<dbReference type="GO" id="GO:0006913">
    <property type="term" value="P:nucleocytoplasmic transport"/>
    <property type="evidence" value="ECO:0007669"/>
    <property type="project" value="TreeGrafter"/>
</dbReference>
<dbReference type="AlphaFoldDB" id="A0A0B2UN88"/>
<dbReference type="FunCoup" id="A0A0B2UN88">
    <property type="interactions" value="29"/>
</dbReference>
<dbReference type="SMART" id="SM00368">
    <property type="entry name" value="LRR_RI"/>
    <property type="match status" value="3"/>
</dbReference>
<dbReference type="SUPFAM" id="SSF52047">
    <property type="entry name" value="RNI-like"/>
    <property type="match status" value="1"/>
</dbReference>
<dbReference type="GO" id="GO:0005829">
    <property type="term" value="C:cytosol"/>
    <property type="evidence" value="ECO:0007669"/>
    <property type="project" value="TreeGrafter"/>
</dbReference>
<dbReference type="Proteomes" id="UP000031056">
    <property type="component" value="Unassembled WGS sequence"/>
</dbReference>
<evidence type="ECO:0000313" key="4">
    <source>
        <dbReference type="EMBL" id="KHN70537.1"/>
    </source>
</evidence>
<dbReference type="Gene3D" id="3.80.10.10">
    <property type="entry name" value="Ribonuclease Inhibitor"/>
    <property type="match status" value="1"/>
</dbReference>
<dbReference type="GO" id="GO:0031267">
    <property type="term" value="F:small GTPase binding"/>
    <property type="evidence" value="ECO:0007669"/>
    <property type="project" value="TreeGrafter"/>
</dbReference>
<dbReference type="PANTHER" id="PTHR24113">
    <property type="entry name" value="RAN GTPASE-ACTIVATING PROTEIN 1"/>
    <property type="match status" value="1"/>
</dbReference>
<dbReference type="GeneID" id="26261035"/>